<name>A0AB33JXR3_9ACTN</name>
<evidence type="ECO:0000313" key="1">
    <source>
        <dbReference type="EMBL" id="BFP46805.1"/>
    </source>
</evidence>
<dbReference type="EMBL" id="AP035881">
    <property type="protein sequence ID" value="BFP46805.1"/>
    <property type="molecule type" value="Genomic_DNA"/>
</dbReference>
<gene>
    <name evidence="1" type="ORF">KCMC57_31730</name>
</gene>
<proteinExistence type="predicted"/>
<organism evidence="1">
    <name type="scientific">Kitasatospora sp. CMC57</name>
    <dbReference type="NCBI Taxonomy" id="3231513"/>
    <lineage>
        <taxon>Bacteria</taxon>
        <taxon>Bacillati</taxon>
        <taxon>Actinomycetota</taxon>
        <taxon>Actinomycetes</taxon>
        <taxon>Kitasatosporales</taxon>
        <taxon>Streptomycetaceae</taxon>
        <taxon>Kitasatospora</taxon>
    </lineage>
</organism>
<sequence length="87" mass="9141">MPAAVALVAPVISLRPVRPEPVRLVRSGRECPVCSEHHPKSSADCSAEFAARSWADCQDCAGTGWDSTGFGIWCLVCGGAKVLEVTA</sequence>
<dbReference type="AlphaFoldDB" id="A0AB33JXR3"/>
<reference evidence="1" key="1">
    <citation type="submission" date="2024-07" db="EMBL/GenBank/DDBJ databases">
        <title>Complete genome sequences of cellulolytic bacteria, Kitasatospora sp. CMC57 and Streptomyces sp. CMC78, isolated from Japanese agricultural soil.</title>
        <authorList>
            <person name="Hashimoto T."/>
            <person name="Ito M."/>
            <person name="Iwamoto M."/>
            <person name="Fukahori D."/>
            <person name="Shoda T."/>
            <person name="Sakoda M."/>
            <person name="Morohoshi T."/>
            <person name="Mitsuboshi M."/>
            <person name="Nishizawa T."/>
        </authorList>
    </citation>
    <scope>NUCLEOTIDE SEQUENCE</scope>
    <source>
        <strain evidence="1">CMC57</strain>
    </source>
</reference>
<protein>
    <submittedName>
        <fullName evidence="1">Uncharacterized protein</fullName>
    </submittedName>
</protein>
<dbReference type="RefSeq" id="WP_407989190.1">
    <property type="nucleotide sequence ID" value="NZ_AP035881.2"/>
</dbReference>
<accession>A0AB33JXR3</accession>